<reference evidence="2 3" key="1">
    <citation type="submission" date="2015-01" db="EMBL/GenBank/DDBJ databases">
        <authorList>
            <person name="MANFREDI Pablo"/>
        </authorList>
    </citation>
    <scope>NUCLEOTIDE SEQUENCE [LARGE SCALE GENOMIC DNA]</scope>
    <source>
        <strain evidence="2 3">Ccy74</strain>
    </source>
</reference>
<feature type="domain" description="Glycosyl transferase family 1" evidence="1">
    <location>
        <begin position="171"/>
        <end position="323"/>
    </location>
</feature>
<dbReference type="GO" id="GO:0016757">
    <property type="term" value="F:glycosyltransferase activity"/>
    <property type="evidence" value="ECO:0007669"/>
    <property type="project" value="UniProtKB-KW"/>
</dbReference>
<dbReference type="EC" id="2.4.-.-" evidence="2"/>
<dbReference type="Proteomes" id="UP000038083">
    <property type="component" value="Unassembled WGS sequence"/>
</dbReference>
<evidence type="ECO:0000313" key="2">
    <source>
        <dbReference type="EMBL" id="CEN37849.1"/>
    </source>
</evidence>
<keyword evidence="2" id="KW-0328">Glycosyltransferase</keyword>
<accession>A0A0B7HGR4</accession>
<dbReference type="EMBL" id="CDOG01000022">
    <property type="protein sequence ID" value="CEN37849.1"/>
    <property type="molecule type" value="Genomic_DNA"/>
</dbReference>
<gene>
    <name evidence="2" type="ORF">CCYN74_290003</name>
</gene>
<proteinExistence type="predicted"/>
<sequence length="354" mass="41591">MKIAYILPSIENRGPIVFTKYLIDGLKDKVEEIIVFYFEKTPNPIDLGVETRKINFFEKFDFDYFDIIHSTMLKPDLYLYYHRKSMEKKSVSSLHNMIKEDLKFNYGFIRRHLYQFIWKKILSRKNLPLVVSSFEMLKYYEDFLQRKSLITIIPYGITKKQIKEIGLEDRDKITKLKQKYTLIGSVGLVIKRKGFEQLVYFLQKNKNYAVVIIGDGSEKESLLNLSESLNVSDRFIILGFKNDSYNYYKYFDIYTLVSYSEGFGLAMLEAMAYGLPIVCTDLPIYKGYFNNTQVGLFESGNIESLSKAIHLVSDHKSEYSDASKKLFENEFSSSVMGEKHFEFYNKLKNDKTNR</sequence>
<dbReference type="AlphaFoldDB" id="A0A0B7HGR4"/>
<dbReference type="InterPro" id="IPR001296">
    <property type="entry name" value="Glyco_trans_1"/>
</dbReference>
<protein>
    <submittedName>
        <fullName evidence="2">Putative Glycosyltransferase, group 1 family protein</fullName>
        <ecNumber evidence="2">2.4.-.-</ecNumber>
    </submittedName>
</protein>
<dbReference type="CDD" id="cd03801">
    <property type="entry name" value="GT4_PimA-like"/>
    <property type="match status" value="1"/>
</dbReference>
<organism evidence="2 3">
    <name type="scientific">Capnocytophaga cynodegmi</name>
    <dbReference type="NCBI Taxonomy" id="28189"/>
    <lineage>
        <taxon>Bacteria</taxon>
        <taxon>Pseudomonadati</taxon>
        <taxon>Bacteroidota</taxon>
        <taxon>Flavobacteriia</taxon>
        <taxon>Flavobacteriales</taxon>
        <taxon>Flavobacteriaceae</taxon>
        <taxon>Capnocytophaga</taxon>
    </lineage>
</organism>
<dbReference type="OrthoDB" id="7560678at2"/>
<evidence type="ECO:0000313" key="3">
    <source>
        <dbReference type="Proteomes" id="UP000038083"/>
    </source>
</evidence>
<dbReference type="PANTHER" id="PTHR12526">
    <property type="entry name" value="GLYCOSYLTRANSFERASE"/>
    <property type="match status" value="1"/>
</dbReference>
<name>A0A0B7HGR4_9FLAO</name>
<dbReference type="Gene3D" id="3.40.50.2000">
    <property type="entry name" value="Glycogen Phosphorylase B"/>
    <property type="match status" value="2"/>
</dbReference>
<dbReference type="Pfam" id="PF00534">
    <property type="entry name" value="Glycos_transf_1"/>
    <property type="match status" value="1"/>
</dbReference>
<dbReference type="RefSeq" id="WP_018279387.1">
    <property type="nucleotide sequence ID" value="NZ_CDOF01000028.1"/>
</dbReference>
<dbReference type="SUPFAM" id="SSF53756">
    <property type="entry name" value="UDP-Glycosyltransferase/glycogen phosphorylase"/>
    <property type="match status" value="1"/>
</dbReference>
<evidence type="ECO:0000259" key="1">
    <source>
        <dbReference type="Pfam" id="PF00534"/>
    </source>
</evidence>
<keyword evidence="2" id="KW-0808">Transferase</keyword>